<keyword evidence="3" id="KW-1185">Reference proteome</keyword>
<accession>A0A512IS44</accession>
<dbReference type="AlphaFoldDB" id="A0A512IS44"/>
<evidence type="ECO:0000313" key="2">
    <source>
        <dbReference type="EMBL" id="GEP00511.1"/>
    </source>
</evidence>
<sequence>MSTNTVAPGRTSLSASMQTPTTKPLDPASGAEALREVEPTVEFMRVKNNTSLVGPVVEQSEGSITIVVATTEEVTRVPEAFEPVPAPRPLTEAESFMVNAAVFHGFEHLDEYATIYVASPAAIVALVSAAREQGRQDALAPTAASASGDLRALSEKATPGMMSVFEGQPCDHSDDGGGGFTACIGDLARVGSGRPSRRFAIADDTYPDIDAEVYSEARSNFDFISALWNAYRFGELVLARPTAPDTAPPAAAWEVEALEAVVPIGPNDRLAEPGWYVVDFGKGDHAFRTLLRVDDVHLEMNTYEDVTLVARVYPDRFQFVLTPKAEGAASRGGLDREAVRTIVARLHCHAEGLDPDDAISDAGHTVLDGLLGGLAKRELVRVDQATDAILALRPDPAPVVGEAVEADPQGRIADTLMLHLPVSRPLAVEAARWVFWVILYDGYVLPLERAKAALAALEARTGTGQTAAARDVLAERRRQVEAEGWKPEHDDQHGAGELALAASCYASRAHDKRKDDRPLLWPWSRPEWKPGDPRRMLIKAGALILAEIERWDRAAPPSPTSEGV</sequence>
<feature type="compositionally biased region" description="Polar residues" evidence="1">
    <location>
        <begin position="1"/>
        <end position="22"/>
    </location>
</feature>
<organism evidence="2 3">
    <name type="scientific">Methylobacterium haplocladii</name>
    <dbReference type="NCBI Taxonomy" id="1176176"/>
    <lineage>
        <taxon>Bacteria</taxon>
        <taxon>Pseudomonadati</taxon>
        <taxon>Pseudomonadota</taxon>
        <taxon>Alphaproteobacteria</taxon>
        <taxon>Hyphomicrobiales</taxon>
        <taxon>Methylobacteriaceae</taxon>
        <taxon>Methylobacterium</taxon>
    </lineage>
</organism>
<dbReference type="RefSeq" id="WP_147079865.1">
    <property type="nucleotide sequence ID" value="NZ_BJZT01000032.1"/>
</dbReference>
<evidence type="ECO:0000313" key="3">
    <source>
        <dbReference type="Proteomes" id="UP000321258"/>
    </source>
</evidence>
<comment type="caution">
    <text evidence="2">The sequence shown here is derived from an EMBL/GenBank/DDBJ whole genome shotgun (WGS) entry which is preliminary data.</text>
</comment>
<proteinExistence type="predicted"/>
<feature type="region of interest" description="Disordered" evidence="1">
    <location>
        <begin position="1"/>
        <end position="30"/>
    </location>
</feature>
<reference evidence="2 3" key="1">
    <citation type="submission" date="2019-07" db="EMBL/GenBank/DDBJ databases">
        <title>Whole genome shotgun sequence of Methylobacterium haplocladii NBRC 107714.</title>
        <authorList>
            <person name="Hosoyama A."/>
            <person name="Uohara A."/>
            <person name="Ohji S."/>
            <person name="Ichikawa N."/>
        </authorList>
    </citation>
    <scope>NUCLEOTIDE SEQUENCE [LARGE SCALE GENOMIC DNA]</scope>
    <source>
        <strain evidence="2 3">NBRC 107714</strain>
    </source>
</reference>
<dbReference type="Proteomes" id="UP000321258">
    <property type="component" value="Unassembled WGS sequence"/>
</dbReference>
<name>A0A512IS44_9HYPH</name>
<dbReference type="OrthoDB" id="5465318at2"/>
<protein>
    <submittedName>
        <fullName evidence="2">Uncharacterized protein</fullName>
    </submittedName>
</protein>
<evidence type="ECO:0000256" key="1">
    <source>
        <dbReference type="SAM" id="MobiDB-lite"/>
    </source>
</evidence>
<dbReference type="EMBL" id="BJZT01000032">
    <property type="protein sequence ID" value="GEP00511.1"/>
    <property type="molecule type" value="Genomic_DNA"/>
</dbReference>
<gene>
    <name evidence="2" type="ORF">MHA02_28980</name>
</gene>